<name>A0AA35WFF6_GEOBA</name>
<keyword evidence="6" id="KW-0675">Receptor</keyword>
<dbReference type="GO" id="GO:0005794">
    <property type="term" value="C:Golgi apparatus"/>
    <property type="evidence" value="ECO:0007669"/>
    <property type="project" value="TreeGrafter"/>
</dbReference>
<accession>A0AA35WFF6</accession>
<keyword evidence="1" id="KW-0677">Repeat</keyword>
<dbReference type="InterPro" id="IPR031778">
    <property type="entry name" value="Sortilin_N"/>
</dbReference>
<dbReference type="GO" id="GO:0006892">
    <property type="term" value="P:post-Golgi vesicle-mediated transport"/>
    <property type="evidence" value="ECO:0007669"/>
    <property type="project" value="TreeGrafter"/>
</dbReference>
<dbReference type="Proteomes" id="UP001174909">
    <property type="component" value="Unassembled WGS sequence"/>
</dbReference>
<feature type="transmembrane region" description="Helical" evidence="4">
    <location>
        <begin position="454"/>
        <end position="478"/>
    </location>
</feature>
<dbReference type="SMART" id="SM00602">
    <property type="entry name" value="VPS10"/>
    <property type="match status" value="1"/>
</dbReference>
<evidence type="ECO:0000256" key="4">
    <source>
        <dbReference type="SAM" id="Phobius"/>
    </source>
</evidence>
<dbReference type="Pfam" id="PF15901">
    <property type="entry name" value="Sortilin_C"/>
    <property type="match status" value="1"/>
</dbReference>
<reference evidence="6" key="1">
    <citation type="submission" date="2023-03" db="EMBL/GenBank/DDBJ databases">
        <authorList>
            <person name="Steffen K."/>
            <person name="Cardenas P."/>
        </authorList>
    </citation>
    <scope>NUCLEOTIDE SEQUENCE</scope>
</reference>
<comment type="caution">
    <text evidence="6">The sequence shown here is derived from an EMBL/GenBank/DDBJ whole genome shotgun (WGS) entry which is preliminary data.</text>
</comment>
<dbReference type="EMBL" id="CASHTH010001105">
    <property type="protein sequence ID" value="CAI8011487.1"/>
    <property type="molecule type" value="Genomic_DNA"/>
</dbReference>
<proteinExistence type="predicted"/>
<evidence type="ECO:0000313" key="6">
    <source>
        <dbReference type="EMBL" id="CAI8011487.1"/>
    </source>
</evidence>
<feature type="region of interest" description="Disordered" evidence="3">
    <location>
        <begin position="511"/>
        <end position="532"/>
    </location>
</feature>
<evidence type="ECO:0000256" key="1">
    <source>
        <dbReference type="ARBA" id="ARBA00022737"/>
    </source>
</evidence>
<keyword evidence="4" id="KW-0472">Membrane</keyword>
<dbReference type="PANTHER" id="PTHR12106">
    <property type="entry name" value="SORTILIN RELATED"/>
    <property type="match status" value="1"/>
</dbReference>
<dbReference type="Gene3D" id="3.30.60.270">
    <property type="match status" value="1"/>
</dbReference>
<evidence type="ECO:0000256" key="3">
    <source>
        <dbReference type="SAM" id="MobiDB-lite"/>
    </source>
</evidence>
<keyword evidence="2" id="KW-0325">Glycoprotein</keyword>
<dbReference type="SUPFAM" id="SSF110296">
    <property type="entry name" value="Oligoxyloglucan reducing end-specific cellobiohydrolase"/>
    <property type="match status" value="1"/>
</dbReference>
<evidence type="ECO:0000256" key="2">
    <source>
        <dbReference type="ARBA" id="ARBA00023180"/>
    </source>
</evidence>
<dbReference type="GO" id="GO:0016020">
    <property type="term" value="C:membrane"/>
    <property type="evidence" value="ECO:0007669"/>
    <property type="project" value="InterPro"/>
</dbReference>
<evidence type="ECO:0000313" key="7">
    <source>
        <dbReference type="Proteomes" id="UP001174909"/>
    </source>
</evidence>
<evidence type="ECO:0000259" key="5">
    <source>
        <dbReference type="SMART" id="SM00602"/>
    </source>
</evidence>
<dbReference type="Gene3D" id="2.120.10.10">
    <property type="match status" value="1"/>
</dbReference>
<sequence>MVALYVSDRRGPLQKAHIPIPGGHERYLVSHIDDMQALVIVEHAGGFYNLYLSDESGLYFSLSLNDIVIEALYGRWQIDLELINGLNGTLIANQYARDGQFPFRSAKRTLISSDNGAFWSGILPPDEDVNRVPINCEPPNCTLHLQMDTSYYARLGVYSTESAPGIIVAHGNTGATLSGSPDLYISRDGGITWEQTLAGSWGVNLADHGGLMVAARDYHEEESMDLKYSCDEGYSWTDFQFINQTITVFGVITEPGHHTTVASLYGGPWRRTSNPFEWTVVTVDFAGIFPRPCGDSDYYDWRPWDVRTESDCVLGSSITIERRLPQICCMNGREYDREFDFRICQCTSEDYECDYGYARADFNSPCVRDNITILPNPCGDGKTETYMASSGYRKIGGDVCAGGEEDMYKKQEADCCAHHSQPSSSNSTVYSTIYSTVYTTVDQHSGDKGAEPKVVVLGVLFVLALLIIAVFVVLFIMVSMKYQTLKKKYVRVLTAAEPDLRMLNERGDEDYSTENFAPVAGGEDDDEKPLIL</sequence>
<dbReference type="InterPro" id="IPR050310">
    <property type="entry name" value="VPS10-sortilin"/>
</dbReference>
<dbReference type="InterPro" id="IPR006581">
    <property type="entry name" value="VPS10"/>
</dbReference>
<keyword evidence="7" id="KW-1185">Reference proteome</keyword>
<feature type="compositionally biased region" description="Acidic residues" evidence="3">
    <location>
        <begin position="522"/>
        <end position="532"/>
    </location>
</feature>
<protein>
    <submittedName>
        <fullName evidence="6">Sortilin-related receptor</fullName>
    </submittedName>
</protein>
<dbReference type="Gene3D" id="2.10.70.80">
    <property type="match status" value="1"/>
</dbReference>
<feature type="domain" description="VPS10" evidence="5">
    <location>
        <begin position="1"/>
        <end position="419"/>
    </location>
</feature>
<gene>
    <name evidence="6" type="ORF">GBAR_LOCUS7407</name>
</gene>
<keyword evidence="4" id="KW-1133">Transmembrane helix</keyword>
<organism evidence="6 7">
    <name type="scientific">Geodia barretti</name>
    <name type="common">Barrett's horny sponge</name>
    <dbReference type="NCBI Taxonomy" id="519541"/>
    <lineage>
        <taxon>Eukaryota</taxon>
        <taxon>Metazoa</taxon>
        <taxon>Porifera</taxon>
        <taxon>Demospongiae</taxon>
        <taxon>Heteroscleromorpha</taxon>
        <taxon>Tetractinellida</taxon>
        <taxon>Astrophorina</taxon>
        <taxon>Geodiidae</taxon>
        <taxon>Geodia</taxon>
    </lineage>
</organism>
<keyword evidence="4" id="KW-0812">Transmembrane</keyword>
<dbReference type="InterPro" id="IPR031777">
    <property type="entry name" value="Sortilin_C"/>
</dbReference>
<dbReference type="PANTHER" id="PTHR12106:SF27">
    <property type="entry name" value="SORTILIN-RELATED RECEPTOR"/>
    <property type="match status" value="1"/>
</dbReference>
<dbReference type="AlphaFoldDB" id="A0AA35WFF6"/>
<dbReference type="Pfam" id="PF15902">
    <property type="entry name" value="Sortilin-Vps10"/>
    <property type="match status" value="1"/>
</dbReference>